<comment type="caution">
    <text evidence="1">The sequence shown here is derived from an EMBL/GenBank/DDBJ whole genome shotgun (WGS) entry which is preliminary data.</text>
</comment>
<gene>
    <name evidence="1" type="ORF">I5L79_05955</name>
</gene>
<keyword evidence="2" id="KW-1185">Reference proteome</keyword>
<accession>A0ABS0L0Y6</accession>
<sequence>MLTGLELELGAGIAITNPEPVDARGHAPRQPGQRARGYASVADACAAIENDLRFDGMPVYITGLGLHRWKHPDYSDAGLKPETVTAARRGLPLLLANTTELAAQTSELVLGMSATVINNTDAATADFGVDAGQADYRLVKDSSSSLLAYTNAAPSTTTTVKVRWQLVEQTGEAFPPFQVREYEKGDSFRYTFTDVVPNITRLLEVKQDLQFDNEEQIPLPNRTLLEAGTDPNYKLLSPLTAESGVSSVNGLSGAVTVTKNMVGLGNVTNDAQVKRSELAAPLGVATLDGNGKLLAVQFPDGLLSGLSWKGDYSFATGQVTSPEAALNGQPLPAAGAGNIGWYFLSQGSGSIAGPGGTQISYEQGDWIVSYGAVGYRKVDNTDAVQSVAGKTGAVTLVKADVGLSNVDNTSDLAKPISTAAAAALAGKLDAATVVTAGTALKFDVERTYGSEAAPRSDASYSLDPAGAMVNTVVMVIHQAATAPTLSNTIFRSTTISASYKANVVNYLLFFYRNSSLVHYTIYQLK</sequence>
<reference evidence="1 2" key="1">
    <citation type="submission" date="2020-11" db="EMBL/GenBank/DDBJ databases">
        <title>Hymenobacter sp.</title>
        <authorList>
            <person name="Kim M.K."/>
        </authorList>
    </citation>
    <scope>NUCLEOTIDE SEQUENCE [LARGE SCALE GENOMIC DNA]</scope>
    <source>
        <strain evidence="1 2">BT594</strain>
    </source>
</reference>
<evidence type="ECO:0000313" key="1">
    <source>
        <dbReference type="EMBL" id="MBG8553079.1"/>
    </source>
</evidence>
<protein>
    <submittedName>
        <fullName evidence="1">Uncharacterized protein</fullName>
    </submittedName>
</protein>
<evidence type="ECO:0000313" key="2">
    <source>
        <dbReference type="Proteomes" id="UP000601099"/>
    </source>
</evidence>
<name>A0ABS0L0Y6_9BACT</name>
<dbReference type="Proteomes" id="UP000601099">
    <property type="component" value="Unassembled WGS sequence"/>
</dbReference>
<proteinExistence type="predicted"/>
<organism evidence="1 2">
    <name type="scientific">Hymenobacter guriensis</name>
    <dbReference type="NCBI Taxonomy" id="2793065"/>
    <lineage>
        <taxon>Bacteria</taxon>
        <taxon>Pseudomonadati</taxon>
        <taxon>Bacteroidota</taxon>
        <taxon>Cytophagia</taxon>
        <taxon>Cytophagales</taxon>
        <taxon>Hymenobacteraceae</taxon>
        <taxon>Hymenobacter</taxon>
    </lineage>
</organism>
<dbReference type="RefSeq" id="WP_196954083.1">
    <property type="nucleotide sequence ID" value="NZ_JADWYK010000002.1"/>
</dbReference>
<dbReference type="EMBL" id="JADWYK010000002">
    <property type="protein sequence ID" value="MBG8553079.1"/>
    <property type="molecule type" value="Genomic_DNA"/>
</dbReference>